<dbReference type="Proteomes" id="UP001430584">
    <property type="component" value="Unassembled WGS sequence"/>
</dbReference>
<dbReference type="InterPro" id="IPR036188">
    <property type="entry name" value="FAD/NAD-bd_sf"/>
</dbReference>
<dbReference type="PROSITE" id="PS50102">
    <property type="entry name" value="RRM"/>
    <property type="match status" value="2"/>
</dbReference>
<evidence type="ECO:0000256" key="2">
    <source>
        <dbReference type="ARBA" id="ARBA00022630"/>
    </source>
</evidence>
<comment type="cofactor">
    <cofactor evidence="9">
        <name>FAD</name>
        <dbReference type="ChEBI" id="CHEBI:57692"/>
    </cofactor>
    <text evidence="9">Binds 1 FAD per subunit.</text>
</comment>
<dbReference type="InterPro" id="IPR015943">
    <property type="entry name" value="WD40/YVTN_repeat-like_dom_sf"/>
</dbReference>
<dbReference type="InterPro" id="IPR000504">
    <property type="entry name" value="RRM_dom"/>
</dbReference>
<keyword evidence="2 9" id="KW-0285">Flavoprotein</keyword>
<comment type="similarity">
    <text evidence="7">Belongs to the WD repeat TRM82 family.</text>
</comment>
<keyword evidence="5" id="KW-1015">Disulfide bond</keyword>
<comment type="catalytic activity">
    <reaction evidence="9">
        <text>[thioredoxin]-dithiol + NADP(+) = [thioredoxin]-disulfide + NADPH + H(+)</text>
        <dbReference type="Rhea" id="RHEA:20345"/>
        <dbReference type="Rhea" id="RHEA-COMP:10698"/>
        <dbReference type="Rhea" id="RHEA-COMP:10700"/>
        <dbReference type="ChEBI" id="CHEBI:15378"/>
        <dbReference type="ChEBI" id="CHEBI:29950"/>
        <dbReference type="ChEBI" id="CHEBI:50058"/>
        <dbReference type="ChEBI" id="CHEBI:57783"/>
        <dbReference type="ChEBI" id="CHEBI:58349"/>
        <dbReference type="EC" id="1.8.1.9"/>
    </reaction>
</comment>
<dbReference type="PRINTS" id="PR00469">
    <property type="entry name" value="PNDRDTASEII"/>
</dbReference>
<evidence type="ECO:0000256" key="8">
    <source>
        <dbReference type="PROSITE-ProRule" id="PRU00176"/>
    </source>
</evidence>
<dbReference type="InterPro" id="IPR036322">
    <property type="entry name" value="WD40_repeat_dom_sf"/>
</dbReference>
<comment type="pathway">
    <text evidence="7">tRNA modification; N(7)-methylguanine-tRNA biosynthesis.</text>
</comment>
<dbReference type="CDD" id="cd00590">
    <property type="entry name" value="RRM_SF"/>
    <property type="match status" value="1"/>
</dbReference>
<dbReference type="SMART" id="SM00360">
    <property type="entry name" value="RRM"/>
    <property type="match status" value="2"/>
</dbReference>
<evidence type="ECO:0000256" key="3">
    <source>
        <dbReference type="ARBA" id="ARBA00022827"/>
    </source>
</evidence>
<evidence type="ECO:0000256" key="7">
    <source>
        <dbReference type="HAMAP-Rule" id="MF_03056"/>
    </source>
</evidence>
<protein>
    <recommendedName>
        <fullName evidence="9">Thioredoxin reductase</fullName>
        <ecNumber evidence="9">1.8.1.9</ecNumber>
    </recommendedName>
</protein>
<accession>A0ABR3C9F9</accession>
<evidence type="ECO:0000256" key="9">
    <source>
        <dbReference type="RuleBase" id="RU003881"/>
    </source>
</evidence>
<feature type="region of interest" description="Disordered" evidence="10">
    <location>
        <begin position="982"/>
        <end position="1013"/>
    </location>
</feature>
<dbReference type="HAMAP" id="MF_03056">
    <property type="entry name" value="TRM82"/>
    <property type="match status" value="1"/>
</dbReference>
<evidence type="ECO:0000256" key="5">
    <source>
        <dbReference type="ARBA" id="ARBA00023157"/>
    </source>
</evidence>
<keyword evidence="7" id="KW-0677">Repeat</keyword>
<dbReference type="Pfam" id="PF07992">
    <property type="entry name" value="Pyr_redox_2"/>
    <property type="match status" value="1"/>
</dbReference>
<keyword evidence="7" id="KW-0819">tRNA processing</keyword>
<keyword evidence="6 9" id="KW-0676">Redox-active center</keyword>
<reference evidence="12 13" key="1">
    <citation type="submission" date="2024-02" db="EMBL/GenBank/DDBJ databases">
        <title>De novo assembly and annotation of 12 fungi associated with fruit tree decline syndrome in Ontario, Canada.</title>
        <authorList>
            <person name="Sulman M."/>
            <person name="Ellouze W."/>
            <person name="Ilyukhin E."/>
        </authorList>
    </citation>
    <scope>NUCLEOTIDE SEQUENCE [LARGE SCALE GENOMIC DNA]</scope>
    <source>
        <strain evidence="12 13">FDS-637</strain>
    </source>
</reference>
<evidence type="ECO:0000256" key="4">
    <source>
        <dbReference type="ARBA" id="ARBA00023002"/>
    </source>
</evidence>
<dbReference type="PRINTS" id="PR00368">
    <property type="entry name" value="FADPNR"/>
</dbReference>
<dbReference type="EMBL" id="JAJVCZ030000008">
    <property type="protein sequence ID" value="KAL0257277.1"/>
    <property type="molecule type" value="Genomic_DNA"/>
</dbReference>
<feature type="domain" description="RRM" evidence="11">
    <location>
        <begin position="913"/>
        <end position="990"/>
    </location>
</feature>
<keyword evidence="13" id="KW-1185">Reference proteome</keyword>
<organism evidence="12 13">
    <name type="scientific">Diplodia seriata</name>
    <dbReference type="NCBI Taxonomy" id="420778"/>
    <lineage>
        <taxon>Eukaryota</taxon>
        <taxon>Fungi</taxon>
        <taxon>Dikarya</taxon>
        <taxon>Ascomycota</taxon>
        <taxon>Pezizomycotina</taxon>
        <taxon>Dothideomycetes</taxon>
        <taxon>Dothideomycetes incertae sedis</taxon>
        <taxon>Botryosphaeriales</taxon>
        <taxon>Botryosphaeriaceae</taxon>
        <taxon>Diplodia</taxon>
    </lineage>
</organism>
<dbReference type="InterPro" id="IPR005982">
    <property type="entry name" value="Thioredox_Rdtase"/>
</dbReference>
<name>A0ABR3C9F9_9PEZI</name>
<dbReference type="EC" id="1.8.1.9" evidence="9"/>
<dbReference type="Gene3D" id="3.50.50.60">
    <property type="entry name" value="FAD/NAD(P)-binding domain"/>
    <property type="match status" value="2"/>
</dbReference>
<comment type="function">
    <text evidence="7">Required for the formation of N(7)-methylguanine at position 46 (m7G46) in tRNA. In the complex, it is required to stabilize and induce conformational changes of the catalytic subunit.</text>
</comment>
<evidence type="ECO:0000313" key="12">
    <source>
        <dbReference type="EMBL" id="KAL0257277.1"/>
    </source>
</evidence>
<dbReference type="PROSITE" id="PS00573">
    <property type="entry name" value="PYRIDINE_REDOX_2"/>
    <property type="match status" value="1"/>
</dbReference>
<keyword evidence="9" id="KW-0521">NADP</keyword>
<dbReference type="InterPro" id="IPR050097">
    <property type="entry name" value="Ferredoxin-NADP_redctase_2"/>
</dbReference>
<feature type="domain" description="RRM" evidence="11">
    <location>
        <begin position="1013"/>
        <end position="1091"/>
    </location>
</feature>
<keyword evidence="8" id="KW-0694">RNA-binding</keyword>
<sequence>MKHPYQCVVALERVGSQEVKLLLAASAHNLLCIDLTAGEIRSIWSAVSPSNAPHIVAVTGEDKRVRVFSLDPSGTLKHLSERSMPKRPCAIAVTQDDQTILCADKFGDVYALPLQHTSEDEQAFATKAEQAPKTFVPSATNLTVHTARNRKALEAQLKQQETQAKSKEPLRFKHELLLGHVSMLTDLLFVTLDAEDLRAESDVPAAKPRNYILTADRDEHIRISRGQPQSHVIEGFCLGHKEFISKMCLATPHALVSGGGDDHLFVWDWLKGRLLRKISLRDILSSIPDAGEFAGEKRRDLSIAVSGIWAVPQTAKEKRAILVALEGVPALISISAEALHSEEPIQATAMPTSGNVLDVAAGSDGLIISVDNFHVPGSMTDKRAEQEAEQAARLLWADSAIVEVAMSGKEQLDRANRLDTAETSNSDGLGELFSGPAGHTAAIYAARADLKPVMYEGFLALGIAAGGQLTTTDEVENYPGFKHIQGATLMDQMRAQSEACGTEIVSQTVGKVDLSERPFKYWLHPMGDDDTLEEETHTADTIIIATGAKARRLDLPGEEKFWGNGVSACAVCDGSAPIFRNKPLVVIGGGDSAVEEAIYLTKKASKVYVLVRRDVLRASKSNAKRLETNPKVEIKYNTGGVEIKGEEKAGGLMTHLVVKNNKTNETETLEANGLFYAVGHDPATALFKGQLDMDEDGYLITEPGRGLTNVPGVFAAGDVQDKRYRQAITSAGAGCIAALEAEKFIVEHEDGPENPLEAESETKKSQANGVVPEYLLRRAALRAASSTSASFAVAARPRTFTSLTSTPAFRAHQQQWLAVSQRRYNSEDANAARPSEETTTEEPSASEKETAAGNAEVESTNAEVESSSTSPLEQASEVASATASRAADAVSAAFGSTPDNRNQQFFETDGGQRTLYIGNLFYQTNEDQLRQEFSPFGDIVKTTIIKDPAGMSRGFGYVEFATDEAASNAIVDMNQRVLDGRRMTVQYHKKREGNSPRNDRSRSRRDTPNPPSKTLFIGNMSYEMSDRDLNELFRDIRNVLDVRVAIDRRTGQPRGFAHADFMDETSAAKAMEVLQEKEIYGRRLRIDYTSQSANRSQ</sequence>
<dbReference type="Gene3D" id="3.30.70.330">
    <property type="match status" value="2"/>
</dbReference>
<dbReference type="PANTHER" id="PTHR48105">
    <property type="entry name" value="THIOREDOXIN REDUCTASE 1-RELATED-RELATED"/>
    <property type="match status" value="1"/>
</dbReference>
<dbReference type="SUPFAM" id="SSF54928">
    <property type="entry name" value="RNA-binding domain, RBD"/>
    <property type="match status" value="2"/>
</dbReference>
<dbReference type="RefSeq" id="XP_066630306.1">
    <property type="nucleotide sequence ID" value="XM_066779502.1"/>
</dbReference>
<proteinExistence type="inferred from homology"/>
<dbReference type="Gene3D" id="2.130.10.10">
    <property type="entry name" value="YVTN repeat-like/Quinoprotein amine dehydrogenase"/>
    <property type="match status" value="2"/>
</dbReference>
<dbReference type="NCBIfam" id="TIGR01292">
    <property type="entry name" value="TRX_reduct"/>
    <property type="match status" value="1"/>
</dbReference>
<dbReference type="InterPro" id="IPR008255">
    <property type="entry name" value="Pyr_nucl-diS_OxRdtase_2_AS"/>
</dbReference>
<dbReference type="Pfam" id="PF00076">
    <property type="entry name" value="RRM_1"/>
    <property type="match status" value="2"/>
</dbReference>
<feature type="compositionally biased region" description="Polar residues" evidence="10">
    <location>
        <begin position="857"/>
        <end position="873"/>
    </location>
</feature>
<keyword evidence="7" id="KW-0539">Nucleus</keyword>
<keyword evidence="3 9" id="KW-0274">FAD</keyword>
<feature type="compositionally biased region" description="Basic and acidic residues" evidence="10">
    <location>
        <begin position="992"/>
        <end position="1007"/>
    </location>
</feature>
<keyword evidence="7" id="KW-0853">WD repeat</keyword>
<evidence type="ECO:0000256" key="1">
    <source>
        <dbReference type="ARBA" id="ARBA00009333"/>
    </source>
</evidence>
<dbReference type="InterPro" id="IPR012677">
    <property type="entry name" value="Nucleotide-bd_a/b_plait_sf"/>
</dbReference>
<comment type="similarity">
    <text evidence="1">Belongs to the class-II pyridine nucleotide-disulfide oxidoreductase family.</text>
</comment>
<dbReference type="InterPro" id="IPR023753">
    <property type="entry name" value="FAD/NAD-binding_dom"/>
</dbReference>
<dbReference type="InterPro" id="IPR035979">
    <property type="entry name" value="RBD_domain_sf"/>
</dbReference>
<dbReference type="SUPFAM" id="SSF51905">
    <property type="entry name" value="FAD/NAD(P)-binding domain"/>
    <property type="match status" value="1"/>
</dbReference>
<keyword evidence="4 9" id="KW-0560">Oxidoreductase</keyword>
<dbReference type="GeneID" id="92012172"/>
<dbReference type="SUPFAM" id="SSF50978">
    <property type="entry name" value="WD40 repeat-like"/>
    <property type="match status" value="1"/>
</dbReference>
<evidence type="ECO:0000313" key="13">
    <source>
        <dbReference type="Proteomes" id="UP001430584"/>
    </source>
</evidence>
<evidence type="ECO:0000256" key="6">
    <source>
        <dbReference type="ARBA" id="ARBA00023284"/>
    </source>
</evidence>
<feature type="region of interest" description="Disordered" evidence="10">
    <location>
        <begin position="823"/>
        <end position="881"/>
    </location>
</feature>
<dbReference type="InterPro" id="IPR028884">
    <property type="entry name" value="Trm82"/>
</dbReference>
<comment type="subcellular location">
    <subcellularLocation>
        <location evidence="7">Nucleus</location>
    </subcellularLocation>
</comment>
<evidence type="ECO:0000256" key="10">
    <source>
        <dbReference type="SAM" id="MobiDB-lite"/>
    </source>
</evidence>
<gene>
    <name evidence="12" type="primary">TRR1</name>
    <name evidence="12" type="ORF">SLS55_008087</name>
</gene>
<evidence type="ECO:0000259" key="11">
    <source>
        <dbReference type="PROSITE" id="PS50102"/>
    </source>
</evidence>
<comment type="caution">
    <text evidence="12">The sequence shown here is derived from an EMBL/GenBank/DDBJ whole genome shotgun (WGS) entry which is preliminary data.</text>
</comment>